<evidence type="ECO:0000313" key="1">
    <source>
        <dbReference type="EMBL" id="KAI0045667.1"/>
    </source>
</evidence>
<dbReference type="Proteomes" id="UP000814033">
    <property type="component" value="Unassembled WGS sequence"/>
</dbReference>
<reference evidence="1" key="1">
    <citation type="submission" date="2021-02" db="EMBL/GenBank/DDBJ databases">
        <authorList>
            <consortium name="DOE Joint Genome Institute"/>
            <person name="Ahrendt S."/>
            <person name="Looney B.P."/>
            <person name="Miyauchi S."/>
            <person name="Morin E."/>
            <person name="Drula E."/>
            <person name="Courty P.E."/>
            <person name="Chicoki N."/>
            <person name="Fauchery L."/>
            <person name="Kohler A."/>
            <person name="Kuo A."/>
            <person name="Labutti K."/>
            <person name="Pangilinan J."/>
            <person name="Lipzen A."/>
            <person name="Riley R."/>
            <person name="Andreopoulos W."/>
            <person name="He G."/>
            <person name="Johnson J."/>
            <person name="Barry K.W."/>
            <person name="Grigoriev I.V."/>
            <person name="Nagy L."/>
            <person name="Hibbett D."/>
            <person name="Henrissat B."/>
            <person name="Matheny P.B."/>
            <person name="Labbe J."/>
            <person name="Martin F."/>
        </authorList>
    </citation>
    <scope>NUCLEOTIDE SEQUENCE</scope>
    <source>
        <strain evidence="1">FP105234-sp</strain>
    </source>
</reference>
<reference evidence="1" key="2">
    <citation type="journal article" date="2022" name="New Phytol.">
        <title>Evolutionary transition to the ectomycorrhizal habit in the genomes of a hyperdiverse lineage of mushroom-forming fungi.</title>
        <authorList>
            <person name="Looney B."/>
            <person name="Miyauchi S."/>
            <person name="Morin E."/>
            <person name="Drula E."/>
            <person name="Courty P.E."/>
            <person name="Kohler A."/>
            <person name="Kuo A."/>
            <person name="LaButti K."/>
            <person name="Pangilinan J."/>
            <person name="Lipzen A."/>
            <person name="Riley R."/>
            <person name="Andreopoulos W."/>
            <person name="He G."/>
            <person name="Johnson J."/>
            <person name="Nolan M."/>
            <person name="Tritt A."/>
            <person name="Barry K.W."/>
            <person name="Grigoriev I.V."/>
            <person name="Nagy L.G."/>
            <person name="Hibbett D."/>
            <person name="Henrissat B."/>
            <person name="Matheny P.B."/>
            <person name="Labbe J."/>
            <person name="Martin F.M."/>
        </authorList>
    </citation>
    <scope>NUCLEOTIDE SEQUENCE</scope>
    <source>
        <strain evidence="1">FP105234-sp</strain>
    </source>
</reference>
<protein>
    <submittedName>
        <fullName evidence="1">Cytochrome P450</fullName>
    </submittedName>
</protein>
<organism evidence="1 2">
    <name type="scientific">Auriscalpium vulgare</name>
    <dbReference type="NCBI Taxonomy" id="40419"/>
    <lineage>
        <taxon>Eukaryota</taxon>
        <taxon>Fungi</taxon>
        <taxon>Dikarya</taxon>
        <taxon>Basidiomycota</taxon>
        <taxon>Agaricomycotina</taxon>
        <taxon>Agaricomycetes</taxon>
        <taxon>Russulales</taxon>
        <taxon>Auriscalpiaceae</taxon>
        <taxon>Auriscalpium</taxon>
    </lineage>
</organism>
<evidence type="ECO:0000313" key="2">
    <source>
        <dbReference type="Proteomes" id="UP000814033"/>
    </source>
</evidence>
<gene>
    <name evidence="1" type="ORF">FA95DRAFT_1495223</name>
</gene>
<name>A0ACB8RPD7_9AGAM</name>
<comment type="caution">
    <text evidence="1">The sequence shown here is derived from an EMBL/GenBank/DDBJ whole genome shotgun (WGS) entry which is preliminary data.</text>
</comment>
<dbReference type="EMBL" id="MU275945">
    <property type="protein sequence ID" value="KAI0045667.1"/>
    <property type="molecule type" value="Genomic_DNA"/>
</dbReference>
<proteinExistence type="predicted"/>
<keyword evidence="2" id="KW-1185">Reference proteome</keyword>
<sequence length="226" mass="25716">MFSLSHLGLSLAAAVVVAYLVLSLREWRRRRGPSRTYPPRPPRLPIIGNLLDLPTEAPWIKYTEWAQRYGDIVSVSVADTIIVVLTSVQAASEVLGKRGANFIDRPAIPFLELINWSFFISAAPYSDSWRIRRKHSIRGLRPRALQQYEATQREKVHHFLKDLYAQPAAFRSHFEFLDCAIIMSVLYGYNVGGNDDEFLTVARDANTIGQSYFLPKDTPRQCIPIP</sequence>
<accession>A0ACB8RPD7</accession>